<evidence type="ECO:0000313" key="14">
    <source>
        <dbReference type="EMBL" id="QOV44936.1"/>
    </source>
</evidence>
<dbReference type="PANTHER" id="PTHR42801:SF8">
    <property type="entry name" value="PEROXIREDOXIN RV1608C-RELATED"/>
    <property type="match status" value="1"/>
</dbReference>
<comment type="function">
    <text evidence="1">Thiol-specific peroxidase that catalyzes the reduction of hydrogen peroxide and organic hydroperoxides to water and alcohols, respectively. Plays a role in cell protection against oxidative stress by detoxifying peroxides and as sensor of hydrogen peroxide-mediated signaling events.</text>
</comment>
<comment type="similarity">
    <text evidence="10">Belongs to the peroxiredoxin family. BCP/PrxQ subfamily.</text>
</comment>
<comment type="catalytic activity">
    <reaction evidence="12">
        <text>a hydroperoxide + [thioredoxin]-dithiol = an alcohol + [thioredoxin]-disulfide + H2O</text>
        <dbReference type="Rhea" id="RHEA:62620"/>
        <dbReference type="Rhea" id="RHEA-COMP:10698"/>
        <dbReference type="Rhea" id="RHEA-COMP:10700"/>
        <dbReference type="ChEBI" id="CHEBI:15377"/>
        <dbReference type="ChEBI" id="CHEBI:29950"/>
        <dbReference type="ChEBI" id="CHEBI:30879"/>
        <dbReference type="ChEBI" id="CHEBI:35924"/>
        <dbReference type="ChEBI" id="CHEBI:50058"/>
        <dbReference type="EC" id="1.11.1.24"/>
    </reaction>
</comment>
<dbReference type="GO" id="GO:0034599">
    <property type="term" value="P:cellular response to oxidative stress"/>
    <property type="evidence" value="ECO:0007669"/>
    <property type="project" value="TreeGrafter"/>
</dbReference>
<keyword evidence="4" id="KW-0575">Peroxidase</keyword>
<proteinExistence type="inferred from homology"/>
<dbReference type="GO" id="GO:0008379">
    <property type="term" value="F:thioredoxin peroxidase activity"/>
    <property type="evidence" value="ECO:0007669"/>
    <property type="project" value="TreeGrafter"/>
</dbReference>
<dbReference type="InterPro" id="IPR000866">
    <property type="entry name" value="AhpC/TSA"/>
</dbReference>
<dbReference type="InterPro" id="IPR036249">
    <property type="entry name" value="Thioredoxin-like_sf"/>
</dbReference>
<keyword evidence="6" id="KW-0560">Oxidoreductase</keyword>
<sequence>MPPSQPQVGDAIEDFELPDETGTPRRLTELLADGPVVLFFYPGALTAGCTAEACHFRDLAAEFAAVGARPVGVSGDPVERQAEFVGRHTLGMPLLSDTDGAIRERFGVKRGFQLAPTKRVTFVIAQDRTVLEVVRSELRMNAHADRALAALRAPRTP</sequence>
<evidence type="ECO:0000256" key="8">
    <source>
        <dbReference type="ARBA" id="ARBA00023284"/>
    </source>
</evidence>
<dbReference type="SUPFAM" id="SSF52833">
    <property type="entry name" value="Thioredoxin-like"/>
    <property type="match status" value="1"/>
</dbReference>
<name>A0A7M2T871_STRCW</name>
<keyword evidence="5" id="KW-0049">Antioxidant</keyword>
<dbReference type="CDD" id="cd03017">
    <property type="entry name" value="PRX_BCP"/>
    <property type="match status" value="1"/>
</dbReference>
<evidence type="ECO:0000256" key="7">
    <source>
        <dbReference type="ARBA" id="ARBA00023157"/>
    </source>
</evidence>
<keyword evidence="15" id="KW-1185">Reference proteome</keyword>
<dbReference type="FunFam" id="3.40.30.10:FF:000267">
    <property type="entry name" value="Peroxidoxin bcpB"/>
    <property type="match status" value="1"/>
</dbReference>
<dbReference type="PANTHER" id="PTHR42801">
    <property type="entry name" value="THIOREDOXIN-DEPENDENT PEROXIDE REDUCTASE"/>
    <property type="match status" value="1"/>
</dbReference>
<evidence type="ECO:0000256" key="2">
    <source>
        <dbReference type="ARBA" id="ARBA00011245"/>
    </source>
</evidence>
<evidence type="ECO:0000256" key="10">
    <source>
        <dbReference type="ARBA" id="ARBA00038489"/>
    </source>
</evidence>
<dbReference type="Proteomes" id="UP000594008">
    <property type="component" value="Chromosome"/>
</dbReference>
<comment type="subunit">
    <text evidence="2">Monomer.</text>
</comment>
<gene>
    <name evidence="14" type="ORF">IPT68_02730</name>
</gene>
<feature type="domain" description="Thioredoxin" evidence="13">
    <location>
        <begin position="6"/>
        <end position="156"/>
    </location>
</feature>
<dbReference type="GO" id="GO:0005737">
    <property type="term" value="C:cytoplasm"/>
    <property type="evidence" value="ECO:0007669"/>
    <property type="project" value="TreeGrafter"/>
</dbReference>
<dbReference type="KEGG" id="schf:IPT68_02730"/>
<dbReference type="GO" id="GO:0045454">
    <property type="term" value="P:cell redox homeostasis"/>
    <property type="evidence" value="ECO:0007669"/>
    <property type="project" value="TreeGrafter"/>
</dbReference>
<evidence type="ECO:0000256" key="4">
    <source>
        <dbReference type="ARBA" id="ARBA00022559"/>
    </source>
</evidence>
<evidence type="ECO:0000256" key="11">
    <source>
        <dbReference type="ARBA" id="ARBA00041373"/>
    </source>
</evidence>
<dbReference type="PROSITE" id="PS51352">
    <property type="entry name" value="THIOREDOXIN_2"/>
    <property type="match status" value="1"/>
</dbReference>
<dbReference type="Pfam" id="PF00578">
    <property type="entry name" value="AhpC-TSA"/>
    <property type="match status" value="1"/>
</dbReference>
<dbReference type="InterPro" id="IPR013766">
    <property type="entry name" value="Thioredoxin_domain"/>
</dbReference>
<evidence type="ECO:0000256" key="3">
    <source>
        <dbReference type="ARBA" id="ARBA00013017"/>
    </source>
</evidence>
<dbReference type="EC" id="1.11.1.24" evidence="3"/>
<dbReference type="Gene3D" id="3.40.30.10">
    <property type="entry name" value="Glutaredoxin"/>
    <property type="match status" value="1"/>
</dbReference>
<evidence type="ECO:0000256" key="1">
    <source>
        <dbReference type="ARBA" id="ARBA00003330"/>
    </source>
</evidence>
<organism evidence="14 15">
    <name type="scientific">Streptomyces chromofuscus</name>
    <dbReference type="NCBI Taxonomy" id="42881"/>
    <lineage>
        <taxon>Bacteria</taxon>
        <taxon>Bacillati</taxon>
        <taxon>Actinomycetota</taxon>
        <taxon>Actinomycetes</taxon>
        <taxon>Kitasatosporales</taxon>
        <taxon>Streptomycetaceae</taxon>
        <taxon>Streptomyces</taxon>
    </lineage>
</organism>
<reference evidence="14 15" key="1">
    <citation type="submission" date="2020-10" db="EMBL/GenBank/DDBJ databases">
        <title>Streptomyces chromofuscus complate genome analysis.</title>
        <authorList>
            <person name="Anwar N."/>
        </authorList>
    </citation>
    <scope>NUCLEOTIDE SEQUENCE [LARGE SCALE GENOMIC DNA]</scope>
    <source>
        <strain evidence="14 15">DSM 40273</strain>
    </source>
</reference>
<evidence type="ECO:0000256" key="6">
    <source>
        <dbReference type="ARBA" id="ARBA00023002"/>
    </source>
</evidence>
<dbReference type="AlphaFoldDB" id="A0A7M2T871"/>
<keyword evidence="8" id="KW-0676">Redox-active center</keyword>
<keyword evidence="7" id="KW-1015">Disulfide bond</keyword>
<dbReference type="InterPro" id="IPR050924">
    <property type="entry name" value="Peroxiredoxin_BCP/PrxQ"/>
</dbReference>
<evidence type="ECO:0000256" key="9">
    <source>
        <dbReference type="ARBA" id="ARBA00032824"/>
    </source>
</evidence>
<evidence type="ECO:0000313" key="15">
    <source>
        <dbReference type="Proteomes" id="UP000594008"/>
    </source>
</evidence>
<evidence type="ECO:0000259" key="13">
    <source>
        <dbReference type="PROSITE" id="PS51352"/>
    </source>
</evidence>
<evidence type="ECO:0000256" key="12">
    <source>
        <dbReference type="ARBA" id="ARBA00049091"/>
    </source>
</evidence>
<dbReference type="RefSeq" id="WP_189701560.1">
    <property type="nucleotide sequence ID" value="NZ_BMTA01000029.1"/>
</dbReference>
<accession>A0A7M2T871</accession>
<protein>
    <recommendedName>
        <fullName evidence="3">thioredoxin-dependent peroxiredoxin</fullName>
        <ecNumber evidence="3">1.11.1.24</ecNumber>
    </recommendedName>
    <alternativeName>
        <fullName evidence="11">Bacterioferritin comigratory protein</fullName>
    </alternativeName>
    <alternativeName>
        <fullName evidence="9">Thioredoxin peroxidase</fullName>
    </alternativeName>
</protein>
<evidence type="ECO:0000256" key="5">
    <source>
        <dbReference type="ARBA" id="ARBA00022862"/>
    </source>
</evidence>
<dbReference type="EMBL" id="CP063374">
    <property type="protein sequence ID" value="QOV44936.1"/>
    <property type="molecule type" value="Genomic_DNA"/>
</dbReference>